<dbReference type="Proteomes" id="UP000095210">
    <property type="component" value="Chromosome"/>
</dbReference>
<dbReference type="KEGG" id="ahm:TL08_19620"/>
<sequence>MAEMEDLFDSPPIIETVEAVERYLRKPAGSEDQGYKDED</sequence>
<proteinExistence type="predicted"/>
<keyword evidence="2" id="KW-1185">Reference proteome</keyword>
<dbReference type="AlphaFoldDB" id="A0AAC9HUF7"/>
<reference evidence="2" key="1">
    <citation type="submission" date="2016-03" db="EMBL/GenBank/DDBJ databases">
        <title>Complete genome sequence of the type strain Actinoalloteichus hymeniacidonis DSM 45092.</title>
        <authorList>
            <person name="Schaffert L."/>
            <person name="Albersmeier A."/>
            <person name="Winkler A."/>
            <person name="Kalinowski J."/>
            <person name="Zotchev S."/>
            <person name="Ruckert C."/>
        </authorList>
    </citation>
    <scope>NUCLEOTIDE SEQUENCE [LARGE SCALE GENOMIC DNA]</scope>
    <source>
        <strain evidence="2">HPA177(T) (DSM 45092(T))</strain>
    </source>
</reference>
<accession>A0AAC9HUF7</accession>
<protein>
    <submittedName>
        <fullName evidence="1">Uncharacterized protein</fullName>
    </submittedName>
</protein>
<evidence type="ECO:0000313" key="2">
    <source>
        <dbReference type="Proteomes" id="UP000095210"/>
    </source>
</evidence>
<dbReference type="EMBL" id="CP014859">
    <property type="protein sequence ID" value="AOS64715.1"/>
    <property type="molecule type" value="Genomic_DNA"/>
</dbReference>
<evidence type="ECO:0000313" key="1">
    <source>
        <dbReference type="EMBL" id="AOS64715.1"/>
    </source>
</evidence>
<name>A0AAC9HUF7_9PSEU</name>
<organism evidence="1 2">
    <name type="scientific">Actinoalloteichus hymeniacidonis</name>
    <dbReference type="NCBI Taxonomy" id="340345"/>
    <lineage>
        <taxon>Bacteria</taxon>
        <taxon>Bacillati</taxon>
        <taxon>Actinomycetota</taxon>
        <taxon>Actinomycetes</taxon>
        <taxon>Pseudonocardiales</taxon>
        <taxon>Pseudonocardiaceae</taxon>
        <taxon>Actinoalloteichus</taxon>
    </lineage>
</organism>
<gene>
    <name evidence="1" type="ORF">TL08_19620</name>
</gene>